<dbReference type="Gene3D" id="1.10.287.130">
    <property type="match status" value="1"/>
</dbReference>
<evidence type="ECO:0000256" key="7">
    <source>
        <dbReference type="SAM" id="MobiDB-lite"/>
    </source>
</evidence>
<dbReference type="PROSITE" id="PS50109">
    <property type="entry name" value="HIS_KIN"/>
    <property type="match status" value="1"/>
</dbReference>
<evidence type="ECO:0000256" key="2">
    <source>
        <dbReference type="ARBA" id="ARBA00012438"/>
    </source>
</evidence>
<dbReference type="InterPro" id="IPR035965">
    <property type="entry name" value="PAS-like_dom_sf"/>
</dbReference>
<dbReference type="Pfam" id="PF00512">
    <property type="entry name" value="HisKA"/>
    <property type="match status" value="1"/>
</dbReference>
<evidence type="ECO:0000256" key="5">
    <source>
        <dbReference type="ARBA" id="ARBA00022777"/>
    </source>
</evidence>
<dbReference type="Pfam" id="PF02518">
    <property type="entry name" value="HATPase_c"/>
    <property type="match status" value="1"/>
</dbReference>
<dbReference type="PANTHER" id="PTHR45453">
    <property type="entry name" value="PHOSPHATE REGULON SENSOR PROTEIN PHOR"/>
    <property type="match status" value="1"/>
</dbReference>
<dbReference type="InterPro" id="IPR036097">
    <property type="entry name" value="HisK_dim/P_sf"/>
</dbReference>
<evidence type="ECO:0000259" key="8">
    <source>
        <dbReference type="PROSITE" id="PS50109"/>
    </source>
</evidence>
<dbReference type="InterPro" id="IPR003661">
    <property type="entry name" value="HisK_dim/P_dom"/>
</dbReference>
<reference evidence="9 10" key="1">
    <citation type="submission" date="2022-08" db="EMBL/GenBank/DDBJ databases">
        <title>Reclassification of Massilia species as members of the genera Telluria, Duganella, Pseudoduganella, Mokoshia gen. nov. and Zemynaea gen. nov. using orthogonal and non-orthogonal genome-based approaches.</title>
        <authorList>
            <person name="Bowman J.P."/>
        </authorList>
    </citation>
    <scope>NUCLEOTIDE SEQUENCE [LARGE SCALE GENOMIC DNA]</scope>
    <source>
        <strain evidence="9 10">JCM 31661</strain>
    </source>
</reference>
<evidence type="ECO:0000256" key="1">
    <source>
        <dbReference type="ARBA" id="ARBA00000085"/>
    </source>
</evidence>
<keyword evidence="10" id="KW-1185">Reference proteome</keyword>
<dbReference type="SUPFAM" id="SSF55874">
    <property type="entry name" value="ATPase domain of HSP90 chaperone/DNA topoisomerase II/histidine kinase"/>
    <property type="match status" value="1"/>
</dbReference>
<keyword evidence="5 9" id="KW-0418">Kinase</keyword>
<proteinExistence type="predicted"/>
<dbReference type="GO" id="GO:0016301">
    <property type="term" value="F:kinase activity"/>
    <property type="evidence" value="ECO:0007669"/>
    <property type="project" value="UniProtKB-KW"/>
</dbReference>
<gene>
    <name evidence="9" type="ORF">NX780_07810</name>
</gene>
<comment type="caution">
    <text evidence="9">The sequence shown here is derived from an EMBL/GenBank/DDBJ whole genome shotgun (WGS) entry which is preliminary data.</text>
</comment>
<name>A0ABT2AJ47_9BURK</name>
<dbReference type="CDD" id="cd00082">
    <property type="entry name" value="HisKA"/>
    <property type="match status" value="1"/>
</dbReference>
<dbReference type="PRINTS" id="PR00344">
    <property type="entry name" value="BCTRLSENSOR"/>
</dbReference>
<evidence type="ECO:0000313" key="10">
    <source>
        <dbReference type="Proteomes" id="UP001206572"/>
    </source>
</evidence>
<protein>
    <recommendedName>
        <fullName evidence="2">histidine kinase</fullName>
        <ecNumber evidence="2">2.7.13.3</ecNumber>
    </recommendedName>
</protein>
<dbReference type="SMART" id="SM00388">
    <property type="entry name" value="HisKA"/>
    <property type="match status" value="1"/>
</dbReference>
<dbReference type="SMART" id="SM00387">
    <property type="entry name" value="HATPase_c"/>
    <property type="match status" value="1"/>
</dbReference>
<feature type="region of interest" description="Disordered" evidence="7">
    <location>
        <begin position="1"/>
        <end position="21"/>
    </location>
</feature>
<dbReference type="InterPro" id="IPR036890">
    <property type="entry name" value="HATPase_C_sf"/>
</dbReference>
<dbReference type="EC" id="2.7.13.3" evidence="2"/>
<evidence type="ECO:0000256" key="4">
    <source>
        <dbReference type="ARBA" id="ARBA00022679"/>
    </source>
</evidence>
<dbReference type="InterPro" id="IPR004358">
    <property type="entry name" value="Sig_transdc_His_kin-like_C"/>
</dbReference>
<evidence type="ECO:0000313" key="9">
    <source>
        <dbReference type="EMBL" id="MCS0596254.1"/>
    </source>
</evidence>
<feature type="domain" description="Histidine kinase" evidence="8">
    <location>
        <begin position="148"/>
        <end position="361"/>
    </location>
</feature>
<evidence type="ECO:0000256" key="3">
    <source>
        <dbReference type="ARBA" id="ARBA00022553"/>
    </source>
</evidence>
<comment type="catalytic activity">
    <reaction evidence="1">
        <text>ATP + protein L-histidine = ADP + protein N-phospho-L-histidine.</text>
        <dbReference type="EC" id="2.7.13.3"/>
    </reaction>
</comment>
<evidence type="ECO:0000256" key="6">
    <source>
        <dbReference type="ARBA" id="ARBA00023012"/>
    </source>
</evidence>
<dbReference type="CDD" id="cd00075">
    <property type="entry name" value="HATPase"/>
    <property type="match status" value="1"/>
</dbReference>
<dbReference type="Proteomes" id="UP001206572">
    <property type="component" value="Unassembled WGS sequence"/>
</dbReference>
<dbReference type="SUPFAM" id="SSF55785">
    <property type="entry name" value="PYP-like sensor domain (PAS domain)"/>
    <property type="match status" value="1"/>
</dbReference>
<organism evidence="9 10">
    <name type="scientific">Massilia agri</name>
    <dbReference type="NCBI Taxonomy" id="1886785"/>
    <lineage>
        <taxon>Bacteria</taxon>
        <taxon>Pseudomonadati</taxon>
        <taxon>Pseudomonadota</taxon>
        <taxon>Betaproteobacteria</taxon>
        <taxon>Burkholderiales</taxon>
        <taxon>Oxalobacteraceae</taxon>
        <taxon>Telluria group</taxon>
        <taxon>Massilia</taxon>
    </lineage>
</organism>
<dbReference type="PANTHER" id="PTHR45453:SF1">
    <property type="entry name" value="PHOSPHATE REGULON SENSOR PROTEIN PHOR"/>
    <property type="match status" value="1"/>
</dbReference>
<dbReference type="InterPro" id="IPR005467">
    <property type="entry name" value="His_kinase_dom"/>
</dbReference>
<dbReference type="EMBL" id="JANUHA010000004">
    <property type="protein sequence ID" value="MCS0596254.1"/>
    <property type="molecule type" value="Genomic_DNA"/>
</dbReference>
<sequence>MTRRTDASTSAPGQPVPGNGMGEQFRIIAELAGDIAFSIDLPARTLRYLSPAFSSSFGHTGDALQAAIAGAHDDLGPLGMVLAGGMGAPGERRTQEIDIRNADGHPVGLQVISTIVQNGDGSQSLVGLLRDLTPQRVHLADQRRFASMLNHEFRTPLATIDGAVQRLEATAQGADEPTRQRYRKIAVATDRLIAMLDEYLSPDRMAAIGKVRQPNTIAPGELLEAGAAQVREAGREAKVAADALPPALVLRGEPEGLRLALKVLVDNALLYSPSGTRVSLGARRSGNGVEFSVRDEGAGVPLEDVACIFDKGYRGRNADGLAGSGLGLYMARSIVDVHGGMLRLAEGSGGAEFRLWLPALEDGGQQRLASSSPSSDNRSDQ</sequence>
<keyword evidence="3" id="KW-0597">Phosphoprotein</keyword>
<dbReference type="InterPro" id="IPR050351">
    <property type="entry name" value="BphY/WalK/GraS-like"/>
</dbReference>
<dbReference type="Gene3D" id="3.30.450.20">
    <property type="entry name" value="PAS domain"/>
    <property type="match status" value="1"/>
</dbReference>
<dbReference type="Gene3D" id="3.30.565.10">
    <property type="entry name" value="Histidine kinase-like ATPase, C-terminal domain"/>
    <property type="match status" value="1"/>
</dbReference>
<keyword evidence="4" id="KW-0808">Transferase</keyword>
<dbReference type="RefSeq" id="WP_258827300.1">
    <property type="nucleotide sequence ID" value="NZ_JANUHA010000004.1"/>
</dbReference>
<keyword evidence="6" id="KW-0902">Two-component regulatory system</keyword>
<dbReference type="SUPFAM" id="SSF47384">
    <property type="entry name" value="Homodimeric domain of signal transducing histidine kinase"/>
    <property type="match status" value="1"/>
</dbReference>
<accession>A0ABT2AJ47</accession>
<dbReference type="InterPro" id="IPR003594">
    <property type="entry name" value="HATPase_dom"/>
</dbReference>